<proteinExistence type="inferred from homology"/>
<sequence>MAQVALTEPTDDFADLLHLDLDEPFYLTESEPDLEVHGMSRASSCYGDDEEMDKRILECDLESISTQIYIENASNLDNASFELGKCKNQFPDPSGSNTNIHFKHASSRVEPNEPIGNPTLVNDTSFKLGKRKADQVFNPDGSPESRRAFKQPRIRDPPGKDGTSKATVAHIDPNKPIINSPPHVVAQSFAKLPFGAQYEIARLVNNGRANYADFLGLISDLTTVPASSTNTTVAPLVSKILLKKTKAFPDDAKDPFTALFEKESRVRNPWEELDREDKAMSNDPFGAMGFNKDGSPSEFYGGQVQFRGTLFLPRDAKEPTLKLEAPTLGPSTQFGRRFGSKNIFRIKLSKEALWMNSMALLNYFRRSFIICGFVFRSFYSKEDNVFLVKTNERWDGTSVLPADGESGVSGVMSFMDFINWHNSLELNCNQAMAKWASRTALGLSNSAPGVLLPRDSIKFIPDIVSADTGADMTDGAGSMNRAVGRKLVYRYNWHQHPSAIQIRAYGAKGLLVEDIKDDSDDPVIYLAPSQIKIKYPASDDDPAHRAIDVLRASHLKTPCQLSSELVVNLAENGVPLQAFVDLLRASLDEAISPLLDWDRDLGEFWRDIQHRGGVLNARLARERPGVARVQGWSERDAVEQNNDDEDGLKELDGAGANSEQRSLAWWADPISGLPSPLEETIIEALDSGFTPKNCPYLRAKLGNCIVGYVDRIVSSYHIDVPMSCTSMIVPDRSGVLAEGEVFVKASGRYLQLPDGTYTDILVNMDILVGRHPCKLPTDIRKWKAVDKPEFHSLGMADVIVLSTKGSRRAADWLAGGDYDGDKVLVVWQPELVEPFRNADERYADPPSDMDSRFFQKEVEWVSTFLAKSAGLPEIEKIQELQYHLLAALRNTSLVGRYSNYHDIAVYQKGYKHPETRRLAIMFCTVLDSVKSGLSVKPEVLIDDQRRYGSLKAPLWTESMEKGNSKIQSPDNSNSGYPERGKGLKPFIMDGLFKRGKELRNEWKGKIERKTGPGTGFVMDPDLVAPYQEFERMVAKEVARRNTADEASESYPGGQPLEEWSYGNDLILICKHVEEMYKEHKEKVGHSPAGGGGRPSSSLSGSDPDSAALTGLPIQRRQDILRSVSRKFATYPTADELHLPPEWAARVKASYAYFYDCEQQKNKRKWTQFPWNVAFRDLCDIKAQADSGYKTVRRECFYDRMAVKAVKQRVHSEFKNASLA</sequence>
<feature type="compositionally biased region" description="Basic and acidic residues" evidence="2">
    <location>
        <begin position="143"/>
        <end position="163"/>
    </location>
</feature>
<evidence type="ECO:0000256" key="2">
    <source>
        <dbReference type="SAM" id="MobiDB-lite"/>
    </source>
</evidence>
<organism evidence="4 5">
    <name type="scientific">Candolleomyces eurysporus</name>
    <dbReference type="NCBI Taxonomy" id="2828524"/>
    <lineage>
        <taxon>Eukaryota</taxon>
        <taxon>Fungi</taxon>
        <taxon>Dikarya</taxon>
        <taxon>Basidiomycota</taxon>
        <taxon>Agaricomycotina</taxon>
        <taxon>Agaricomycetes</taxon>
        <taxon>Agaricomycetidae</taxon>
        <taxon>Agaricales</taxon>
        <taxon>Agaricineae</taxon>
        <taxon>Psathyrellaceae</taxon>
        <taxon>Candolleomyces</taxon>
    </lineage>
</organism>
<feature type="region of interest" description="Disordered" evidence="2">
    <location>
        <begin position="1080"/>
        <end position="1110"/>
    </location>
</feature>
<comment type="similarity">
    <text evidence="1">Belongs to the RdRP family.</text>
</comment>
<gene>
    <name evidence="4" type="ORF">H1R20_g9471</name>
</gene>
<dbReference type="GO" id="GO:0003723">
    <property type="term" value="F:RNA binding"/>
    <property type="evidence" value="ECO:0007669"/>
    <property type="project" value="UniProtKB-KW"/>
</dbReference>
<feature type="non-terminal residue" evidence="4">
    <location>
        <position position="1"/>
    </location>
</feature>
<dbReference type="Proteomes" id="UP001140091">
    <property type="component" value="Unassembled WGS sequence"/>
</dbReference>
<dbReference type="EC" id="2.7.7.48" evidence="1"/>
<feature type="region of interest" description="Disordered" evidence="2">
    <location>
        <begin position="960"/>
        <end position="979"/>
    </location>
</feature>
<feature type="compositionally biased region" description="Polar residues" evidence="2">
    <location>
        <begin position="964"/>
        <end position="975"/>
    </location>
</feature>
<feature type="domain" description="RDRP core" evidence="3">
    <location>
        <begin position="322"/>
        <end position="963"/>
    </location>
</feature>
<dbReference type="InterPro" id="IPR057596">
    <property type="entry name" value="RDRP_core"/>
</dbReference>
<reference evidence="4" key="1">
    <citation type="submission" date="2022-06" db="EMBL/GenBank/DDBJ databases">
        <title>Genome Sequence of Candolleomyces eurysporus.</title>
        <authorList>
            <person name="Buettner E."/>
        </authorList>
    </citation>
    <scope>NUCLEOTIDE SEQUENCE</scope>
    <source>
        <strain evidence="4">VTCC 930004</strain>
    </source>
</reference>
<keyword evidence="1" id="KW-0694">RNA-binding</keyword>
<dbReference type="PANTHER" id="PTHR23079">
    <property type="entry name" value="RNA-DEPENDENT RNA POLYMERASE"/>
    <property type="match status" value="1"/>
</dbReference>
<evidence type="ECO:0000256" key="1">
    <source>
        <dbReference type="RuleBase" id="RU363098"/>
    </source>
</evidence>
<keyword evidence="1" id="KW-0808">Transferase</keyword>
<comment type="caution">
    <text evidence="4">The sequence shown here is derived from an EMBL/GenBank/DDBJ whole genome shotgun (WGS) entry which is preliminary data.</text>
</comment>
<name>A0A9W8MF80_9AGAR</name>
<dbReference type="AlphaFoldDB" id="A0A9W8MF80"/>
<feature type="compositionally biased region" description="Low complexity" evidence="2">
    <location>
        <begin position="1094"/>
        <end position="1108"/>
    </location>
</feature>
<dbReference type="InterPro" id="IPR007855">
    <property type="entry name" value="RDRP"/>
</dbReference>
<dbReference type="PANTHER" id="PTHR23079:SF14">
    <property type="entry name" value="RNA-DEPENDENT RNA POLYMERASE"/>
    <property type="match status" value="1"/>
</dbReference>
<dbReference type="OrthoDB" id="10055769at2759"/>
<keyword evidence="5" id="KW-1185">Reference proteome</keyword>
<dbReference type="Pfam" id="PF05183">
    <property type="entry name" value="RdRP"/>
    <property type="match status" value="1"/>
</dbReference>
<accession>A0A9W8MF80</accession>
<keyword evidence="1" id="KW-0696">RNA-directed RNA polymerase</keyword>
<dbReference type="GO" id="GO:0003968">
    <property type="term" value="F:RNA-directed RNA polymerase activity"/>
    <property type="evidence" value="ECO:0007669"/>
    <property type="project" value="UniProtKB-KW"/>
</dbReference>
<protein>
    <recommendedName>
        <fullName evidence="1">RNA-dependent RNA polymerase</fullName>
        <ecNumber evidence="1">2.7.7.48</ecNumber>
    </recommendedName>
</protein>
<evidence type="ECO:0000313" key="4">
    <source>
        <dbReference type="EMBL" id="KAJ2927622.1"/>
    </source>
</evidence>
<evidence type="ECO:0000259" key="3">
    <source>
        <dbReference type="Pfam" id="PF05183"/>
    </source>
</evidence>
<keyword evidence="1" id="KW-0548">Nucleotidyltransferase</keyword>
<feature type="region of interest" description="Disordered" evidence="2">
    <location>
        <begin position="133"/>
        <end position="167"/>
    </location>
</feature>
<feature type="region of interest" description="Disordered" evidence="2">
    <location>
        <begin position="634"/>
        <end position="653"/>
    </location>
</feature>
<evidence type="ECO:0000313" key="5">
    <source>
        <dbReference type="Proteomes" id="UP001140091"/>
    </source>
</evidence>
<dbReference type="EMBL" id="JANBPK010000973">
    <property type="protein sequence ID" value="KAJ2927622.1"/>
    <property type="molecule type" value="Genomic_DNA"/>
</dbReference>
<dbReference type="GO" id="GO:0031380">
    <property type="term" value="C:nuclear RNA-directed RNA polymerase complex"/>
    <property type="evidence" value="ECO:0007669"/>
    <property type="project" value="TreeGrafter"/>
</dbReference>
<dbReference type="GO" id="GO:0030422">
    <property type="term" value="P:siRNA processing"/>
    <property type="evidence" value="ECO:0007669"/>
    <property type="project" value="TreeGrafter"/>
</dbReference>
<comment type="catalytic activity">
    <reaction evidence="1">
        <text>RNA(n) + a ribonucleoside 5'-triphosphate = RNA(n+1) + diphosphate</text>
        <dbReference type="Rhea" id="RHEA:21248"/>
        <dbReference type="Rhea" id="RHEA-COMP:14527"/>
        <dbReference type="Rhea" id="RHEA-COMP:17342"/>
        <dbReference type="ChEBI" id="CHEBI:33019"/>
        <dbReference type="ChEBI" id="CHEBI:61557"/>
        <dbReference type="ChEBI" id="CHEBI:140395"/>
        <dbReference type="EC" id="2.7.7.48"/>
    </reaction>
</comment>